<sequence length="303" mass="33163">MHANPSALPGLPCYLNGQWLPLEQAQVPVLDRGFMFGDGVYEVVPVYGGRLFRFDEHMERLERSLHAVRIANPCSREDWLALMRQLVERVGAASGSTEQLLYLQITRGVAPRAHPMPAGLAPTVLMMSQPHAAPSAELRHRGLACISHHDFRWERGDIKSISLLGNVMARQLAVDHDADETILLRDTPHGPVVSEGSSSNVWIVLEGALIGVPPSAHTLAGVRIELLRELCEDEGIACHMRPIAEAELYAADEILLSSAGREVLPVTRLDGESVGHGAGRGKPGPVYARLHEAYQRAKQEQSL</sequence>
<dbReference type="InterPro" id="IPR050571">
    <property type="entry name" value="Class-IV_PLP-Dep_Aminotrnsfr"/>
</dbReference>
<keyword evidence="4" id="KW-0032">Aminotransferase</keyword>
<dbReference type="GO" id="GO:0008652">
    <property type="term" value="P:amino acid biosynthetic process"/>
    <property type="evidence" value="ECO:0007669"/>
    <property type="project" value="UniProtKB-ARBA"/>
</dbReference>
<dbReference type="PANTHER" id="PTHR42743:SF10">
    <property type="entry name" value="D-ALANINE AMINOTRANSFERASE"/>
    <property type="match status" value="1"/>
</dbReference>
<dbReference type="GO" id="GO:0005829">
    <property type="term" value="C:cytosol"/>
    <property type="evidence" value="ECO:0007669"/>
    <property type="project" value="TreeGrafter"/>
</dbReference>
<dbReference type="InterPro" id="IPR001544">
    <property type="entry name" value="Aminotrans_IV"/>
</dbReference>
<name>B1XYQ3_LEPCP</name>
<dbReference type="InterPro" id="IPR043132">
    <property type="entry name" value="BCAT-like_C"/>
</dbReference>
<comment type="similarity">
    <text evidence="2">Belongs to the class-IV pyridoxal-phosphate-dependent aminotransferase family.</text>
</comment>
<dbReference type="AlphaFoldDB" id="B1XYQ3"/>
<dbReference type="InterPro" id="IPR043131">
    <property type="entry name" value="BCAT-like_N"/>
</dbReference>
<dbReference type="GO" id="GO:0008483">
    <property type="term" value="F:transaminase activity"/>
    <property type="evidence" value="ECO:0007669"/>
    <property type="project" value="UniProtKB-KW"/>
</dbReference>
<gene>
    <name evidence="4" type="ordered locus">Lcho_4238</name>
</gene>
<dbReference type="RefSeq" id="WP_012349230.1">
    <property type="nucleotide sequence ID" value="NC_010524.1"/>
</dbReference>
<evidence type="ECO:0000256" key="3">
    <source>
        <dbReference type="ARBA" id="ARBA00022898"/>
    </source>
</evidence>
<dbReference type="EMBL" id="CP001013">
    <property type="protein sequence ID" value="ACB36489.1"/>
    <property type="molecule type" value="Genomic_DNA"/>
</dbReference>
<dbReference type="Gene3D" id="3.20.10.10">
    <property type="entry name" value="D-amino Acid Aminotransferase, subunit A, domain 2"/>
    <property type="match status" value="1"/>
</dbReference>
<dbReference type="GO" id="GO:0046394">
    <property type="term" value="P:carboxylic acid biosynthetic process"/>
    <property type="evidence" value="ECO:0007669"/>
    <property type="project" value="UniProtKB-ARBA"/>
</dbReference>
<dbReference type="SUPFAM" id="SSF56752">
    <property type="entry name" value="D-aminoacid aminotransferase-like PLP-dependent enzymes"/>
    <property type="match status" value="1"/>
</dbReference>
<comment type="cofactor">
    <cofactor evidence="1">
        <name>pyridoxal 5'-phosphate</name>
        <dbReference type="ChEBI" id="CHEBI:597326"/>
    </cofactor>
</comment>
<dbReference type="OrthoDB" id="9805628at2"/>
<dbReference type="CDD" id="cd01558">
    <property type="entry name" value="D-AAT_like"/>
    <property type="match status" value="1"/>
</dbReference>
<protein>
    <submittedName>
        <fullName evidence="4">Aminotransferase class IV</fullName>
    </submittedName>
</protein>
<reference evidence="4 5" key="1">
    <citation type="submission" date="2008-03" db="EMBL/GenBank/DDBJ databases">
        <title>Complete sequence of Leptothrix cholodnii SP-6.</title>
        <authorList>
            <consortium name="US DOE Joint Genome Institute"/>
            <person name="Copeland A."/>
            <person name="Lucas S."/>
            <person name="Lapidus A."/>
            <person name="Glavina del Rio T."/>
            <person name="Dalin E."/>
            <person name="Tice H."/>
            <person name="Bruce D."/>
            <person name="Goodwin L."/>
            <person name="Pitluck S."/>
            <person name="Chertkov O."/>
            <person name="Brettin T."/>
            <person name="Detter J.C."/>
            <person name="Han C."/>
            <person name="Kuske C.R."/>
            <person name="Schmutz J."/>
            <person name="Larimer F."/>
            <person name="Land M."/>
            <person name="Hauser L."/>
            <person name="Kyrpides N."/>
            <person name="Lykidis A."/>
            <person name="Emerson D."/>
            <person name="Richardson P."/>
        </authorList>
    </citation>
    <scope>NUCLEOTIDE SEQUENCE [LARGE SCALE GENOMIC DNA]</scope>
    <source>
        <strain evidence="5">ATCC 51168 / LMG 8142 / SP-6</strain>
    </source>
</reference>
<dbReference type="KEGG" id="lch:Lcho_4238"/>
<proteinExistence type="inferred from homology"/>
<dbReference type="Gene3D" id="3.30.470.10">
    <property type="match status" value="1"/>
</dbReference>
<evidence type="ECO:0000313" key="5">
    <source>
        <dbReference type="Proteomes" id="UP000001693"/>
    </source>
</evidence>
<dbReference type="InterPro" id="IPR036038">
    <property type="entry name" value="Aminotransferase-like"/>
</dbReference>
<evidence type="ECO:0000256" key="2">
    <source>
        <dbReference type="ARBA" id="ARBA00009320"/>
    </source>
</evidence>
<organism evidence="4 5">
    <name type="scientific">Leptothrix cholodnii (strain ATCC 51168 / LMG 8142 / SP-6)</name>
    <name type="common">Leptothrix discophora (strain SP-6)</name>
    <dbReference type="NCBI Taxonomy" id="395495"/>
    <lineage>
        <taxon>Bacteria</taxon>
        <taxon>Pseudomonadati</taxon>
        <taxon>Pseudomonadota</taxon>
        <taxon>Betaproteobacteria</taxon>
        <taxon>Burkholderiales</taxon>
        <taxon>Sphaerotilaceae</taxon>
        <taxon>Leptothrix</taxon>
    </lineage>
</organism>
<dbReference type="Proteomes" id="UP000001693">
    <property type="component" value="Chromosome"/>
</dbReference>
<evidence type="ECO:0000256" key="1">
    <source>
        <dbReference type="ARBA" id="ARBA00001933"/>
    </source>
</evidence>
<dbReference type="eggNOG" id="COG0115">
    <property type="taxonomic scope" value="Bacteria"/>
</dbReference>
<dbReference type="FunFam" id="3.20.10.10:FF:000002">
    <property type="entry name" value="D-alanine aminotransferase"/>
    <property type="match status" value="1"/>
</dbReference>
<evidence type="ECO:0000313" key="4">
    <source>
        <dbReference type="EMBL" id="ACB36489.1"/>
    </source>
</evidence>
<keyword evidence="3" id="KW-0663">Pyridoxal phosphate</keyword>
<keyword evidence="5" id="KW-1185">Reference proteome</keyword>
<dbReference type="STRING" id="395495.Lcho_4238"/>
<dbReference type="PANTHER" id="PTHR42743">
    <property type="entry name" value="AMINO-ACID AMINOTRANSFERASE"/>
    <property type="match status" value="1"/>
</dbReference>
<dbReference type="HOGENOM" id="CLU_020844_4_1_4"/>
<dbReference type="Pfam" id="PF01063">
    <property type="entry name" value="Aminotran_4"/>
    <property type="match status" value="1"/>
</dbReference>
<accession>B1XYQ3</accession>
<keyword evidence="4" id="KW-0808">Transferase</keyword>